<dbReference type="GO" id="GO:0016020">
    <property type="term" value="C:membrane"/>
    <property type="evidence" value="ECO:0007669"/>
    <property type="project" value="UniProtKB-SubCell"/>
</dbReference>
<feature type="transmembrane region" description="Helical" evidence="5">
    <location>
        <begin position="254"/>
        <end position="271"/>
    </location>
</feature>
<feature type="transmembrane region" description="Helical" evidence="5">
    <location>
        <begin position="229"/>
        <end position="248"/>
    </location>
</feature>
<dbReference type="EnsemblMetazoa" id="GBRI014781-RA">
    <property type="protein sequence ID" value="GBRI014781-PA"/>
    <property type="gene ID" value="GBRI014781"/>
</dbReference>
<dbReference type="InterPro" id="IPR004853">
    <property type="entry name" value="Sugar_P_trans_dom"/>
</dbReference>
<evidence type="ECO:0000256" key="3">
    <source>
        <dbReference type="ARBA" id="ARBA00022989"/>
    </source>
</evidence>
<feature type="transmembrane region" description="Helical" evidence="5">
    <location>
        <begin position="178"/>
        <end position="195"/>
    </location>
</feature>
<dbReference type="STRING" id="37001.A0A1A9WCR2"/>
<dbReference type="InterPro" id="IPR037185">
    <property type="entry name" value="EmrE-like"/>
</dbReference>
<evidence type="ECO:0000313" key="7">
    <source>
        <dbReference type="EnsemblMetazoa" id="GBRI014781-PA"/>
    </source>
</evidence>
<dbReference type="InterPro" id="IPR050186">
    <property type="entry name" value="TPT_transporter"/>
</dbReference>
<dbReference type="SUPFAM" id="SSF103481">
    <property type="entry name" value="Multidrug resistance efflux transporter EmrE"/>
    <property type="match status" value="1"/>
</dbReference>
<sequence length="504" mass="56577">MAQIRFDNHKYARLNNQDDALNQQRTFSDNDEDNEEIELGSDQARLRYTPDGEEDFQNKDHGTNLPANGYLNNPLKTPAERDIDTIPQASTLSGRLNNSRFMQMAIGSLATILLYLTLSICLIFYQKALIKELKFPLSIVCYHLVTKLILATCVRAIYRCHMEKTRVQLDWHTSVRKMAPTGIASGIDIGFSNWGLELVPISLYTMTKSSTIVFILIFAILLGLEKKNWSLVFIVSLIAVGLFMFTYKSTQFDALGFIFILVASLSGGIRWSLAQFIMQKSKLGLHNPIDMIYHMQPWMILSLLPFLIAFEGEKLLEVFANLGTNTETKISVDLFKISFGAVLAFFMEVSEFLVLSKTSSLTLSIAGIFKDIFQLALAVELNGDQLTLINVLGLIVCLAGICCHLLHKYSMLTKIEDFQTYDEANEMHFNENSVNASTASTNVSGINSESSSSSFSFLNKQHSSQMVPLLEETDSEDDGTDHNGPKVNSSDVIFDILKRRDMPR</sequence>
<proteinExistence type="predicted"/>
<evidence type="ECO:0000256" key="2">
    <source>
        <dbReference type="ARBA" id="ARBA00022692"/>
    </source>
</evidence>
<feature type="transmembrane region" description="Helical" evidence="5">
    <location>
        <begin position="330"/>
        <end position="349"/>
    </location>
</feature>
<dbReference type="AlphaFoldDB" id="A0A1A9WCR2"/>
<keyword evidence="8" id="KW-1185">Reference proteome</keyword>
<evidence type="ECO:0000256" key="4">
    <source>
        <dbReference type="ARBA" id="ARBA00023136"/>
    </source>
</evidence>
<evidence type="ECO:0000259" key="6">
    <source>
        <dbReference type="Pfam" id="PF03151"/>
    </source>
</evidence>
<feature type="transmembrane region" description="Helical" evidence="5">
    <location>
        <begin position="201"/>
        <end position="222"/>
    </location>
</feature>
<feature type="transmembrane region" description="Helical" evidence="5">
    <location>
        <begin position="105"/>
        <end position="125"/>
    </location>
</feature>
<reference evidence="8" key="1">
    <citation type="submission" date="2014-03" db="EMBL/GenBank/DDBJ databases">
        <authorList>
            <person name="Aksoy S."/>
            <person name="Warren W."/>
            <person name="Wilson R.K."/>
        </authorList>
    </citation>
    <scope>NUCLEOTIDE SEQUENCE [LARGE SCALE GENOMIC DNA]</scope>
    <source>
        <strain evidence="8">IAEA</strain>
    </source>
</reference>
<evidence type="ECO:0000256" key="5">
    <source>
        <dbReference type="SAM" id="Phobius"/>
    </source>
</evidence>
<feature type="domain" description="Sugar phosphate transporter" evidence="6">
    <location>
        <begin position="112"/>
        <end position="403"/>
    </location>
</feature>
<evidence type="ECO:0000313" key="8">
    <source>
        <dbReference type="Proteomes" id="UP000091820"/>
    </source>
</evidence>
<evidence type="ECO:0000256" key="1">
    <source>
        <dbReference type="ARBA" id="ARBA00004141"/>
    </source>
</evidence>
<dbReference type="Proteomes" id="UP000091820">
    <property type="component" value="Unassembled WGS sequence"/>
</dbReference>
<dbReference type="PANTHER" id="PTHR11132">
    <property type="entry name" value="SOLUTE CARRIER FAMILY 35"/>
    <property type="match status" value="1"/>
</dbReference>
<keyword evidence="4 5" id="KW-0472">Membrane</keyword>
<accession>A0A1A9WCR2</accession>
<reference evidence="7" key="2">
    <citation type="submission" date="2020-05" db="UniProtKB">
        <authorList>
            <consortium name="EnsemblMetazoa"/>
        </authorList>
    </citation>
    <scope>IDENTIFICATION</scope>
    <source>
        <strain evidence="7">IAEA</strain>
    </source>
</reference>
<name>A0A1A9WCR2_9MUSC</name>
<dbReference type="Pfam" id="PF03151">
    <property type="entry name" value="TPT"/>
    <property type="match status" value="1"/>
</dbReference>
<dbReference type="VEuPathDB" id="VectorBase:GBRI014781"/>
<keyword evidence="2 5" id="KW-0812">Transmembrane</keyword>
<dbReference type="CDD" id="cd21092">
    <property type="entry name" value="TPT_S35C2"/>
    <property type="match status" value="1"/>
</dbReference>
<feature type="transmembrane region" description="Helical" evidence="5">
    <location>
        <begin position="385"/>
        <end position="406"/>
    </location>
</feature>
<comment type="subcellular location">
    <subcellularLocation>
        <location evidence="1">Membrane</location>
        <topology evidence="1">Multi-pass membrane protein</topology>
    </subcellularLocation>
</comment>
<organism evidence="7 8">
    <name type="scientific">Glossina brevipalpis</name>
    <dbReference type="NCBI Taxonomy" id="37001"/>
    <lineage>
        <taxon>Eukaryota</taxon>
        <taxon>Metazoa</taxon>
        <taxon>Ecdysozoa</taxon>
        <taxon>Arthropoda</taxon>
        <taxon>Hexapoda</taxon>
        <taxon>Insecta</taxon>
        <taxon>Pterygota</taxon>
        <taxon>Neoptera</taxon>
        <taxon>Endopterygota</taxon>
        <taxon>Diptera</taxon>
        <taxon>Brachycera</taxon>
        <taxon>Muscomorpha</taxon>
        <taxon>Hippoboscoidea</taxon>
        <taxon>Glossinidae</taxon>
        <taxon>Glossina</taxon>
    </lineage>
</organism>
<protein>
    <recommendedName>
        <fullName evidence="6">Sugar phosphate transporter domain-containing protein</fullName>
    </recommendedName>
</protein>
<feature type="transmembrane region" description="Helical" evidence="5">
    <location>
        <begin position="137"/>
        <end position="158"/>
    </location>
</feature>
<keyword evidence="3 5" id="KW-1133">Transmembrane helix</keyword>